<dbReference type="AlphaFoldDB" id="A0A3B1IY06"/>
<dbReference type="InterPro" id="IPR036397">
    <property type="entry name" value="RNaseH_sf"/>
</dbReference>
<protein>
    <submittedName>
        <fullName evidence="1">Uncharacterized protein</fullName>
    </submittedName>
</protein>
<dbReference type="GeneTree" id="ENSGT00970000194441"/>
<sequence length="79" mass="9182">MIFYIVNLKLNKIKVWDFIFQQDLAPAHAAKSTKHWFTKKQLEVLWHAGQLRLTSMSLKTFGPSSSGKFATESLLRWTN</sequence>
<dbReference type="Bgee" id="ENSAMXG00000038258">
    <property type="expression patterns" value="Expressed in ovary and 1 other cell type or tissue"/>
</dbReference>
<reference evidence="1" key="3">
    <citation type="submission" date="2025-08" db="UniProtKB">
        <authorList>
            <consortium name="Ensembl"/>
        </authorList>
    </citation>
    <scope>IDENTIFICATION</scope>
</reference>
<evidence type="ECO:0000313" key="2">
    <source>
        <dbReference type="Proteomes" id="UP000018467"/>
    </source>
</evidence>
<dbReference type="InParanoid" id="A0A3B1IY06"/>
<organism evidence="1 2">
    <name type="scientific">Astyanax mexicanus</name>
    <name type="common">Blind cave fish</name>
    <name type="synonym">Astyanax fasciatus mexicanus</name>
    <dbReference type="NCBI Taxonomy" id="7994"/>
    <lineage>
        <taxon>Eukaryota</taxon>
        <taxon>Metazoa</taxon>
        <taxon>Chordata</taxon>
        <taxon>Craniata</taxon>
        <taxon>Vertebrata</taxon>
        <taxon>Euteleostomi</taxon>
        <taxon>Actinopterygii</taxon>
        <taxon>Neopterygii</taxon>
        <taxon>Teleostei</taxon>
        <taxon>Ostariophysi</taxon>
        <taxon>Characiformes</taxon>
        <taxon>Characoidei</taxon>
        <taxon>Acestrorhamphidae</taxon>
        <taxon>Acestrorhamphinae</taxon>
        <taxon>Astyanax</taxon>
    </lineage>
</organism>
<proteinExistence type="predicted"/>
<reference evidence="2" key="2">
    <citation type="journal article" date="2014" name="Nat. Commun.">
        <title>The cavefish genome reveals candidate genes for eye loss.</title>
        <authorList>
            <person name="McGaugh S.E."/>
            <person name="Gross J.B."/>
            <person name="Aken B."/>
            <person name="Blin M."/>
            <person name="Borowsky R."/>
            <person name="Chalopin D."/>
            <person name="Hinaux H."/>
            <person name="Jeffery W.R."/>
            <person name="Keene A."/>
            <person name="Ma L."/>
            <person name="Minx P."/>
            <person name="Murphy D."/>
            <person name="O'Quin K.E."/>
            <person name="Retaux S."/>
            <person name="Rohner N."/>
            <person name="Searle S.M."/>
            <person name="Stahl B.A."/>
            <person name="Tabin C."/>
            <person name="Volff J.N."/>
            <person name="Yoshizawa M."/>
            <person name="Warren W.C."/>
        </authorList>
    </citation>
    <scope>NUCLEOTIDE SEQUENCE [LARGE SCALE GENOMIC DNA]</scope>
    <source>
        <strain evidence="2">female</strain>
    </source>
</reference>
<name>A0A3B1IY06_ASTMX</name>
<dbReference type="Gene3D" id="3.30.420.10">
    <property type="entry name" value="Ribonuclease H-like superfamily/Ribonuclease H"/>
    <property type="match status" value="1"/>
</dbReference>
<reference evidence="1" key="4">
    <citation type="submission" date="2025-09" db="UniProtKB">
        <authorList>
            <consortium name="Ensembl"/>
        </authorList>
    </citation>
    <scope>IDENTIFICATION</scope>
</reference>
<dbReference type="GO" id="GO:0003676">
    <property type="term" value="F:nucleic acid binding"/>
    <property type="evidence" value="ECO:0007669"/>
    <property type="project" value="InterPro"/>
</dbReference>
<keyword evidence="2" id="KW-1185">Reference proteome</keyword>
<dbReference type="Ensembl" id="ENSAMXT00000047065.1">
    <property type="protein sequence ID" value="ENSAMXP00000034793.1"/>
    <property type="gene ID" value="ENSAMXG00000038258.1"/>
</dbReference>
<dbReference type="Proteomes" id="UP000018467">
    <property type="component" value="Unassembled WGS sequence"/>
</dbReference>
<accession>A0A3B1IY06</accession>
<reference evidence="2" key="1">
    <citation type="submission" date="2013-03" db="EMBL/GenBank/DDBJ databases">
        <authorList>
            <person name="Jeffery W."/>
            <person name="Warren W."/>
            <person name="Wilson R.K."/>
        </authorList>
    </citation>
    <scope>NUCLEOTIDE SEQUENCE</scope>
    <source>
        <strain evidence="2">female</strain>
    </source>
</reference>
<evidence type="ECO:0000313" key="1">
    <source>
        <dbReference type="Ensembl" id="ENSAMXP00000034793.1"/>
    </source>
</evidence>